<reference evidence="2 3" key="1">
    <citation type="journal article" date="2014" name="Am. J. Bot.">
        <title>Genome assembly and annotation for red clover (Trifolium pratense; Fabaceae).</title>
        <authorList>
            <person name="Istvanek J."/>
            <person name="Jaros M."/>
            <person name="Krenek A."/>
            <person name="Repkova J."/>
        </authorList>
    </citation>
    <scope>NUCLEOTIDE SEQUENCE [LARGE SCALE GENOMIC DNA]</scope>
    <source>
        <strain evidence="3">cv. Tatra</strain>
        <tissue evidence="2">Young leaves</tissue>
    </source>
</reference>
<proteinExistence type="predicted"/>
<dbReference type="AlphaFoldDB" id="A0A2K3NUV1"/>
<evidence type="ECO:0000313" key="3">
    <source>
        <dbReference type="Proteomes" id="UP000236291"/>
    </source>
</evidence>
<evidence type="ECO:0000256" key="1">
    <source>
        <dbReference type="SAM" id="MobiDB-lite"/>
    </source>
</evidence>
<protein>
    <submittedName>
        <fullName evidence="2">Uncharacterized protein</fullName>
    </submittedName>
</protein>
<sequence length="78" mass="8684">MVGKQSAKKRTPIKKEAESSLVKGKVSGREEKSNFLHIGCISADKTTRQGYCCISRNNDKEVQHVHQLTGEGQQMPLQ</sequence>
<feature type="compositionally biased region" description="Basic residues" evidence="1">
    <location>
        <begin position="1"/>
        <end position="12"/>
    </location>
</feature>
<reference evidence="2 3" key="2">
    <citation type="journal article" date="2017" name="Front. Plant Sci.">
        <title>Gene Classification and Mining of Molecular Markers Useful in Red Clover (Trifolium pratense) Breeding.</title>
        <authorList>
            <person name="Istvanek J."/>
            <person name="Dluhosova J."/>
            <person name="Dluhos P."/>
            <person name="Patkova L."/>
            <person name="Nedelnik J."/>
            <person name="Repkova J."/>
        </authorList>
    </citation>
    <scope>NUCLEOTIDE SEQUENCE [LARGE SCALE GENOMIC DNA]</scope>
    <source>
        <strain evidence="3">cv. Tatra</strain>
        <tissue evidence="2">Young leaves</tissue>
    </source>
</reference>
<gene>
    <name evidence="2" type="ORF">L195_g003279</name>
</gene>
<evidence type="ECO:0000313" key="2">
    <source>
        <dbReference type="EMBL" id="PNY06801.1"/>
    </source>
</evidence>
<comment type="caution">
    <text evidence="2">The sequence shown here is derived from an EMBL/GenBank/DDBJ whole genome shotgun (WGS) entry which is preliminary data.</text>
</comment>
<name>A0A2K3NUV1_TRIPR</name>
<accession>A0A2K3NUV1</accession>
<dbReference type="EMBL" id="ASHM01001509">
    <property type="protein sequence ID" value="PNY06801.1"/>
    <property type="molecule type" value="Genomic_DNA"/>
</dbReference>
<organism evidence="2 3">
    <name type="scientific">Trifolium pratense</name>
    <name type="common">Red clover</name>
    <dbReference type="NCBI Taxonomy" id="57577"/>
    <lineage>
        <taxon>Eukaryota</taxon>
        <taxon>Viridiplantae</taxon>
        <taxon>Streptophyta</taxon>
        <taxon>Embryophyta</taxon>
        <taxon>Tracheophyta</taxon>
        <taxon>Spermatophyta</taxon>
        <taxon>Magnoliopsida</taxon>
        <taxon>eudicotyledons</taxon>
        <taxon>Gunneridae</taxon>
        <taxon>Pentapetalae</taxon>
        <taxon>rosids</taxon>
        <taxon>fabids</taxon>
        <taxon>Fabales</taxon>
        <taxon>Fabaceae</taxon>
        <taxon>Papilionoideae</taxon>
        <taxon>50 kb inversion clade</taxon>
        <taxon>NPAAA clade</taxon>
        <taxon>Hologalegina</taxon>
        <taxon>IRL clade</taxon>
        <taxon>Trifolieae</taxon>
        <taxon>Trifolium</taxon>
    </lineage>
</organism>
<dbReference type="Proteomes" id="UP000236291">
    <property type="component" value="Unassembled WGS sequence"/>
</dbReference>
<feature type="region of interest" description="Disordered" evidence="1">
    <location>
        <begin position="1"/>
        <end position="20"/>
    </location>
</feature>